<dbReference type="EMBL" id="JANVFS010000003">
    <property type="protein sequence ID" value="KAJ4494001.1"/>
    <property type="molecule type" value="Genomic_DNA"/>
</dbReference>
<feature type="compositionally biased region" description="Polar residues" evidence="2">
    <location>
        <begin position="413"/>
        <end position="424"/>
    </location>
</feature>
<proteinExistence type="predicted"/>
<accession>A0A9W9AZ95</accession>
<reference evidence="4" key="1">
    <citation type="submission" date="2022-08" db="EMBL/GenBank/DDBJ databases">
        <authorList>
            <consortium name="DOE Joint Genome Institute"/>
            <person name="Min B."/>
            <person name="Riley R."/>
            <person name="Sierra-Patev S."/>
            <person name="Naranjo-Ortiz M."/>
            <person name="Looney B."/>
            <person name="Konkel Z."/>
            <person name="Slot J.C."/>
            <person name="Sakamoto Y."/>
            <person name="Steenwyk J.L."/>
            <person name="Rokas A."/>
            <person name="Carro J."/>
            <person name="Camarero S."/>
            <person name="Ferreira P."/>
            <person name="Molpeceres G."/>
            <person name="Ruiz-Duenas F.J."/>
            <person name="Serrano A."/>
            <person name="Henrissat B."/>
            <person name="Drula E."/>
            <person name="Hughes K.W."/>
            <person name="Mata J.L."/>
            <person name="Ishikawa N.K."/>
            <person name="Vargas-Isla R."/>
            <person name="Ushijima S."/>
            <person name="Smith C.A."/>
            <person name="Ahrendt S."/>
            <person name="Andreopoulos W."/>
            <person name="He G."/>
            <person name="Labutti K."/>
            <person name="Lipzen A."/>
            <person name="Ng V."/>
            <person name="Sandor L."/>
            <person name="Barry K."/>
            <person name="Martinez A.T."/>
            <person name="Xiao Y."/>
            <person name="Gibbons J.G."/>
            <person name="Terashima K."/>
            <person name="Hibbett D.S."/>
            <person name="Grigoriev I.V."/>
        </authorList>
    </citation>
    <scope>NUCLEOTIDE SEQUENCE</scope>
    <source>
        <strain evidence="4">Sp2 HRB7682 ss15</strain>
    </source>
</reference>
<feature type="compositionally biased region" description="Basic and acidic residues" evidence="2">
    <location>
        <begin position="571"/>
        <end position="585"/>
    </location>
</feature>
<feature type="compositionally biased region" description="Polar residues" evidence="2">
    <location>
        <begin position="598"/>
        <end position="611"/>
    </location>
</feature>
<feature type="compositionally biased region" description="Low complexity" evidence="2">
    <location>
        <begin position="311"/>
        <end position="334"/>
    </location>
</feature>
<comment type="caution">
    <text evidence="4">The sequence shown here is derived from an EMBL/GenBank/DDBJ whole genome shotgun (WGS) entry which is preliminary data.</text>
</comment>
<name>A0A9W9AZ95_9AGAR</name>
<keyword evidence="3" id="KW-0812">Transmembrane</keyword>
<protein>
    <submittedName>
        <fullName evidence="4">Uncharacterized protein</fullName>
    </submittedName>
</protein>
<feature type="compositionally biased region" description="Basic and acidic residues" evidence="2">
    <location>
        <begin position="66"/>
        <end position="91"/>
    </location>
</feature>
<reference evidence="4" key="2">
    <citation type="journal article" date="2023" name="Proc. Natl. Acad. Sci. U.S.A.">
        <title>A global phylogenomic analysis of the shiitake genus Lentinula.</title>
        <authorList>
            <person name="Sierra-Patev S."/>
            <person name="Min B."/>
            <person name="Naranjo-Ortiz M."/>
            <person name="Looney B."/>
            <person name="Konkel Z."/>
            <person name="Slot J.C."/>
            <person name="Sakamoto Y."/>
            <person name="Steenwyk J.L."/>
            <person name="Rokas A."/>
            <person name="Carro J."/>
            <person name="Camarero S."/>
            <person name="Ferreira P."/>
            <person name="Molpeceres G."/>
            <person name="Ruiz-Duenas F.J."/>
            <person name="Serrano A."/>
            <person name="Henrissat B."/>
            <person name="Drula E."/>
            <person name="Hughes K.W."/>
            <person name="Mata J.L."/>
            <person name="Ishikawa N.K."/>
            <person name="Vargas-Isla R."/>
            <person name="Ushijima S."/>
            <person name="Smith C.A."/>
            <person name="Donoghue J."/>
            <person name="Ahrendt S."/>
            <person name="Andreopoulos W."/>
            <person name="He G."/>
            <person name="LaButti K."/>
            <person name="Lipzen A."/>
            <person name="Ng V."/>
            <person name="Riley R."/>
            <person name="Sandor L."/>
            <person name="Barry K."/>
            <person name="Martinez A.T."/>
            <person name="Xiao Y."/>
            <person name="Gibbons J.G."/>
            <person name="Terashima K."/>
            <person name="Grigoriev I.V."/>
            <person name="Hibbett D."/>
        </authorList>
    </citation>
    <scope>NUCLEOTIDE SEQUENCE</scope>
    <source>
        <strain evidence="4">Sp2 HRB7682 ss15</strain>
    </source>
</reference>
<gene>
    <name evidence="4" type="ORF">C8J55DRAFT_500346</name>
</gene>
<feature type="compositionally biased region" description="Pro residues" evidence="2">
    <location>
        <begin position="689"/>
        <end position="702"/>
    </location>
</feature>
<feature type="region of interest" description="Disordered" evidence="2">
    <location>
        <begin position="1"/>
        <end position="548"/>
    </location>
</feature>
<keyword evidence="1" id="KW-0175">Coiled coil</keyword>
<evidence type="ECO:0000256" key="1">
    <source>
        <dbReference type="SAM" id="Coils"/>
    </source>
</evidence>
<feature type="compositionally biased region" description="Low complexity" evidence="2">
    <location>
        <begin position="257"/>
        <end position="270"/>
    </location>
</feature>
<dbReference type="AlphaFoldDB" id="A0A9W9AZ95"/>
<dbReference type="Proteomes" id="UP001150238">
    <property type="component" value="Unassembled WGS sequence"/>
</dbReference>
<feature type="compositionally biased region" description="Polar residues" evidence="2">
    <location>
        <begin position="472"/>
        <end position="496"/>
    </location>
</feature>
<feature type="compositionally biased region" description="Polar residues" evidence="2">
    <location>
        <begin position="372"/>
        <end position="383"/>
    </location>
</feature>
<feature type="compositionally biased region" description="Polar residues" evidence="2">
    <location>
        <begin position="518"/>
        <end position="528"/>
    </location>
</feature>
<keyword evidence="3" id="KW-1133">Transmembrane helix</keyword>
<keyword evidence="3" id="KW-0472">Membrane</keyword>
<feature type="compositionally biased region" description="Low complexity" evidence="2">
    <location>
        <begin position="187"/>
        <end position="209"/>
    </location>
</feature>
<sequence>MDQDSEMQQAMRDLDSYEHSPTSVDSSRVGKSTLNESTVGVEQSQISDSSRSGHQAATSKTPGHAQDTRSDRVPSRHLVTDKHDREHEWNKSHPKSNSTTTGTKHRHSLHSSSGIGTEYRPLSRNGASTYIDDDEALVTSQNNHRQSSKSKEKGKDIEAAHARNKGRSTARPLSMPNPSFLSPLEPARATSSSSRPDSRLSASSTQSSFHGHHSRSSSRASSSAGSLFSSNPDVDTEKVEIDHERERNWNAPRPLWHQHPSSPNHRPSSSFGQHSLSAERVRTLSFPSRPDSRLSISSPRPGHQRQDSYDSLRSSSRASSRASSPRGLLRSLSSIDGDEELLHEQERNWNSPRPQHSRSSSSGLNHPSPSNTLKRTQSLTQKIPSSPSSSTSSSHFTIDTSASARRRAESLKTTRIPSVHSSSPVLRKESLKHRTSLSPFSSMSTKLSAPSSSSRPYDYPSRPHSPLPPIDSNASLEQLNVVHTSVLPSPSFSKPQSTPSPNSLRSPSLSRTVPLPSPSVSQRKSGVRSSHIPVRTSSETKTTGTVLFPESGTAFPVVQELQELPQQIPDAHSELVEDGNNDKANSDSTDTDTEAEESNQLVQENTPTLRSNGALPSIETPDPAETSSAYVSFEGGASLQKIIASPPSPPPSSPSDGPPTPEAEASFSFPSTPPRKDYRTPTKLEFQTPSPPKNLPDLPEPPSDFSDNEDHEYPPPNKGNLSSLKTPKPPGAWTVTPLPPRTHPLLRSNSLPTDDENDSGLATPAASLSRAATMPPRTPALPGGWMNTPANRKSVRFHEETLVGKSLNAEIVAPKVEEAVHAAVKSLGSPPNSRVGTTCDDNPQTSPSLAHSPRKATTIRVVDAFGREEKKGTSDSIRIVDAMGQIVVEDSIESGSSIVLGIPHTRQKALEHVRNGLHELVEEMNNDEGLIHITTSEISRERIRKLEQESKEARESRVHLASKLSSNVAHIQKKLAPLRASMQQSTPIATPPSDRRPTGWSWLFWALLQLLIIFAMYRVASSYAKKIFFTTYYDPLYPDLFFYTSSPTNYCSSPSIFETLQSEGWRAAARQVFEYMVIIFSSWQPPCQWQGSYQGSTAIWPPT</sequence>
<feature type="compositionally biased region" description="Polar residues" evidence="2">
    <location>
        <begin position="19"/>
        <end position="61"/>
    </location>
</feature>
<organism evidence="4 5">
    <name type="scientific">Lentinula lateritia</name>
    <dbReference type="NCBI Taxonomy" id="40482"/>
    <lineage>
        <taxon>Eukaryota</taxon>
        <taxon>Fungi</taxon>
        <taxon>Dikarya</taxon>
        <taxon>Basidiomycota</taxon>
        <taxon>Agaricomycotina</taxon>
        <taxon>Agaricomycetes</taxon>
        <taxon>Agaricomycetidae</taxon>
        <taxon>Agaricales</taxon>
        <taxon>Marasmiineae</taxon>
        <taxon>Omphalotaceae</taxon>
        <taxon>Lentinula</taxon>
    </lineage>
</organism>
<feature type="coiled-coil region" evidence="1">
    <location>
        <begin position="936"/>
        <end position="963"/>
    </location>
</feature>
<feature type="compositionally biased region" description="Low complexity" evidence="2">
    <location>
        <begin position="384"/>
        <end position="394"/>
    </location>
</feature>
<evidence type="ECO:0000313" key="5">
    <source>
        <dbReference type="Proteomes" id="UP001150238"/>
    </source>
</evidence>
<feature type="compositionally biased region" description="Low complexity" evidence="2">
    <location>
        <begin position="441"/>
        <end position="462"/>
    </location>
</feature>
<feature type="compositionally biased region" description="Low complexity" evidence="2">
    <location>
        <begin position="217"/>
        <end position="230"/>
    </location>
</feature>
<feature type="region of interest" description="Disordered" evidence="2">
    <location>
        <begin position="560"/>
        <end position="787"/>
    </location>
</feature>
<feature type="transmembrane region" description="Helical" evidence="3">
    <location>
        <begin position="1000"/>
        <end position="1020"/>
    </location>
</feature>
<feature type="compositionally biased region" description="Basic and acidic residues" evidence="2">
    <location>
        <begin position="149"/>
        <end position="161"/>
    </location>
</feature>
<evidence type="ECO:0000256" key="2">
    <source>
        <dbReference type="SAM" id="MobiDB-lite"/>
    </source>
</evidence>
<evidence type="ECO:0000313" key="4">
    <source>
        <dbReference type="EMBL" id="KAJ4494001.1"/>
    </source>
</evidence>
<feature type="compositionally biased region" description="Basic and acidic residues" evidence="2">
    <location>
        <begin position="235"/>
        <end position="248"/>
    </location>
</feature>
<evidence type="ECO:0000256" key="3">
    <source>
        <dbReference type="SAM" id="Phobius"/>
    </source>
</evidence>
<feature type="region of interest" description="Disordered" evidence="2">
    <location>
        <begin position="825"/>
        <end position="853"/>
    </location>
</feature>
<feature type="compositionally biased region" description="Low complexity" evidence="2">
    <location>
        <begin position="351"/>
        <end position="371"/>
    </location>
</feature>
<feature type="compositionally biased region" description="Polar residues" evidence="2">
    <location>
        <begin position="535"/>
        <end position="545"/>
    </location>
</feature>
<feature type="compositionally biased region" description="Pro residues" evidence="2">
    <location>
        <begin position="646"/>
        <end position="661"/>
    </location>
</feature>
<feature type="compositionally biased region" description="Low complexity" evidence="2">
    <location>
        <begin position="497"/>
        <end position="512"/>
    </location>
</feature>
<feature type="compositionally biased region" description="Polar residues" evidence="2">
    <location>
        <begin position="829"/>
        <end position="849"/>
    </location>
</feature>